<reference evidence="1" key="1">
    <citation type="submission" date="2017-05" db="UniProtKB">
        <authorList>
            <consortium name="EnsemblMetazoa"/>
        </authorList>
    </citation>
    <scope>IDENTIFICATION</scope>
</reference>
<evidence type="ECO:0000313" key="1">
    <source>
        <dbReference type="EnsemblMetazoa" id="Aqu2.1.34726_001"/>
    </source>
</evidence>
<dbReference type="AlphaFoldDB" id="A0A1X7V443"/>
<dbReference type="InterPro" id="IPR012337">
    <property type="entry name" value="RNaseH-like_sf"/>
</dbReference>
<dbReference type="InParanoid" id="A0A1X7V443"/>
<evidence type="ECO:0008006" key="2">
    <source>
        <dbReference type="Google" id="ProtNLM"/>
    </source>
</evidence>
<proteinExistence type="predicted"/>
<dbReference type="EnsemblMetazoa" id="Aqu2.1.34726_001">
    <property type="protein sequence ID" value="Aqu2.1.34726_001"/>
    <property type="gene ID" value="Aqu2.1.34726"/>
</dbReference>
<dbReference type="SUPFAM" id="SSF53098">
    <property type="entry name" value="Ribonuclease H-like"/>
    <property type="match status" value="1"/>
</dbReference>
<organism evidence="1">
    <name type="scientific">Amphimedon queenslandica</name>
    <name type="common">Sponge</name>
    <dbReference type="NCBI Taxonomy" id="400682"/>
    <lineage>
        <taxon>Eukaryota</taxon>
        <taxon>Metazoa</taxon>
        <taxon>Porifera</taxon>
        <taxon>Demospongiae</taxon>
        <taxon>Heteroscleromorpha</taxon>
        <taxon>Haplosclerida</taxon>
        <taxon>Niphatidae</taxon>
        <taxon>Amphimedon</taxon>
    </lineage>
</organism>
<name>A0A1X7V443_AMPQE</name>
<protein>
    <recommendedName>
        <fullName evidence="2">hAT-like transposase RNase-H fold domain-containing protein</fullName>
    </recommendedName>
</protein>
<accession>A0A1X7V443</accession>
<sequence length="119" mass="13569">MGIEDSTVTSLSQINQAEEEIEECDRLKRENLAAFTGWKCISCFIHTLQLVVKLFETNPSFQLSLEKAKSLVKAFNKSCNVTEKLTDRAGKKLVNDCRTRWDSTFVMIARLLEVKNHVS</sequence>